<accession>I7GBK1</accession>
<proteinExistence type="evidence at transcript level"/>
<protein>
    <submittedName>
        <fullName evidence="1">Macaca fascicularis brain cDNA clone: QflA-16926, similar to human hypothetical gene supported by AK095077 (LOC401284), mRNA, RefSeq: XM_379454.1</fullName>
    </submittedName>
</protein>
<sequence length="94" mass="11004">MVLALIEWKVCLTLTFQPKLSKLHSLRCLWHWILLVPLNCWSSSIRTQTRWIFFSKIDVVGPPLQVSPSVLPCPFLKFICKLFISLDIFPMNFL</sequence>
<dbReference type="AlphaFoldDB" id="I7GBK1"/>
<dbReference type="EMBL" id="AB172160">
    <property type="protein sequence ID" value="BAE89222.1"/>
    <property type="molecule type" value="mRNA"/>
</dbReference>
<organism evidence="1">
    <name type="scientific">Macaca fascicularis</name>
    <name type="common">Crab-eating macaque</name>
    <name type="synonym">Cynomolgus monkey</name>
    <dbReference type="NCBI Taxonomy" id="9541"/>
    <lineage>
        <taxon>Eukaryota</taxon>
        <taxon>Metazoa</taxon>
        <taxon>Chordata</taxon>
        <taxon>Craniata</taxon>
        <taxon>Vertebrata</taxon>
        <taxon>Euteleostomi</taxon>
        <taxon>Mammalia</taxon>
        <taxon>Eutheria</taxon>
        <taxon>Euarchontoglires</taxon>
        <taxon>Primates</taxon>
        <taxon>Haplorrhini</taxon>
        <taxon>Catarrhini</taxon>
        <taxon>Cercopithecidae</taxon>
        <taxon>Cercopithecinae</taxon>
        <taxon>Macaca</taxon>
    </lineage>
</organism>
<name>I7GBK1_MACFA</name>
<reference evidence="1" key="1">
    <citation type="journal article" date="2007" name="PLoS Biol.">
        <title>Rate of evolution in brain-expressed genes in humans and other primates.</title>
        <authorList>
            <person name="Wang H.-Y."/>
            <person name="Chien H.-C."/>
            <person name="Osada N."/>
            <person name="Hashimoto K."/>
            <person name="Sugano S."/>
            <person name="Gojobori T."/>
            <person name="Chou C.-K."/>
            <person name="Tsai S.-F."/>
            <person name="Wu C.-I."/>
            <person name="Shen C.-K.J."/>
        </authorList>
    </citation>
    <scope>NUCLEOTIDE SEQUENCE</scope>
</reference>
<evidence type="ECO:0000313" key="1">
    <source>
        <dbReference type="EMBL" id="BAE89222.1"/>
    </source>
</evidence>